<reference evidence="2 3" key="1">
    <citation type="journal article" date="2009" name="Nature">
        <title>Evolution of pathogenicity and sexual reproduction in eight Candida genomes.</title>
        <authorList>
            <person name="Butler G."/>
            <person name="Rasmussen M.D."/>
            <person name="Lin M.F."/>
            <person name="Santos M.A."/>
            <person name="Sakthikumar S."/>
            <person name="Munro C.A."/>
            <person name="Rheinbay E."/>
            <person name="Grabherr M."/>
            <person name="Forche A."/>
            <person name="Reedy J.L."/>
            <person name="Agrafioti I."/>
            <person name="Arnaud M.B."/>
            <person name="Bates S."/>
            <person name="Brown A.J."/>
            <person name="Brunke S."/>
            <person name="Costanzo M.C."/>
            <person name="Fitzpatrick D.A."/>
            <person name="de Groot P.W."/>
            <person name="Harris D."/>
            <person name="Hoyer L.L."/>
            <person name="Hube B."/>
            <person name="Klis F.M."/>
            <person name="Kodira C."/>
            <person name="Lennard N."/>
            <person name="Logue M.E."/>
            <person name="Martin R."/>
            <person name="Neiman A.M."/>
            <person name="Nikolaou E."/>
            <person name="Quail M.A."/>
            <person name="Quinn J."/>
            <person name="Santos M.C."/>
            <person name="Schmitzberger F.F."/>
            <person name="Sherlock G."/>
            <person name="Shah P."/>
            <person name="Silverstein K.A."/>
            <person name="Skrzypek M.S."/>
            <person name="Soll D."/>
            <person name="Staggs R."/>
            <person name="Stansfield I."/>
            <person name="Stumpf M.P."/>
            <person name="Sudbery P.E."/>
            <person name="Srikantha T."/>
            <person name="Zeng Q."/>
            <person name="Berman J."/>
            <person name="Berriman M."/>
            <person name="Heitman J."/>
            <person name="Gow N.A."/>
            <person name="Lorenz M.C."/>
            <person name="Birren B.W."/>
            <person name="Kellis M."/>
            <person name="Cuomo C.A."/>
        </authorList>
    </citation>
    <scope>NUCLEOTIDE SEQUENCE [LARGE SCALE GENOMIC DNA]</scope>
    <source>
        <strain evidence="3">ATCC MYA-3404 / T1</strain>
    </source>
</reference>
<dbReference type="GeneID" id="8298475"/>
<evidence type="ECO:0000256" key="1">
    <source>
        <dbReference type="SAM" id="MobiDB-lite"/>
    </source>
</evidence>
<dbReference type="EMBL" id="GG692397">
    <property type="protein sequence ID" value="EER34173.1"/>
    <property type="molecule type" value="Genomic_DNA"/>
</dbReference>
<dbReference type="eggNOG" id="ENOG502R1XK">
    <property type="taxonomic scope" value="Eukaryota"/>
</dbReference>
<dbReference type="OrthoDB" id="4016934at2759"/>
<feature type="region of interest" description="Disordered" evidence="1">
    <location>
        <begin position="1"/>
        <end position="21"/>
    </location>
</feature>
<accession>C5M9B9</accession>
<organism evidence="2 3">
    <name type="scientific">Candida tropicalis (strain ATCC MYA-3404 / T1)</name>
    <name type="common">Yeast</name>
    <dbReference type="NCBI Taxonomy" id="294747"/>
    <lineage>
        <taxon>Eukaryota</taxon>
        <taxon>Fungi</taxon>
        <taxon>Dikarya</taxon>
        <taxon>Ascomycota</taxon>
        <taxon>Saccharomycotina</taxon>
        <taxon>Pichiomycetes</taxon>
        <taxon>Debaryomycetaceae</taxon>
        <taxon>Candida/Lodderomyces clade</taxon>
        <taxon>Candida</taxon>
    </lineage>
</organism>
<protein>
    <submittedName>
        <fullName evidence="2">Uncharacterized protein</fullName>
    </submittedName>
</protein>
<dbReference type="KEGG" id="ctp:CTRG_02991"/>
<sequence>MNRKEKNVNEKTKTEMISSTTQTSDNARHKIYILSLFLFYFDQSVDGDDMSINAGTENDYITLKQGQVTYLVTIKLSKEVLAAIKLSQVKVKSPTKKQENSSIRENQINQYNVLVSKEDRELRYSKRRSKTPESTNDCPSSSPSKKKVKFSL</sequence>
<name>C5M9B9_CANTT</name>
<feature type="compositionally biased region" description="Basic and acidic residues" evidence="1">
    <location>
        <begin position="1"/>
        <end position="14"/>
    </location>
</feature>
<dbReference type="VEuPathDB" id="FungiDB:CTRG_02991"/>
<evidence type="ECO:0000313" key="2">
    <source>
        <dbReference type="EMBL" id="EER34173.1"/>
    </source>
</evidence>
<dbReference type="Proteomes" id="UP000002037">
    <property type="component" value="Unassembled WGS sequence"/>
</dbReference>
<evidence type="ECO:0000313" key="3">
    <source>
        <dbReference type="Proteomes" id="UP000002037"/>
    </source>
</evidence>
<feature type="region of interest" description="Disordered" evidence="1">
    <location>
        <begin position="122"/>
        <end position="152"/>
    </location>
</feature>
<gene>
    <name evidence="2" type="ORF">CTRG_02991</name>
</gene>
<dbReference type="AlphaFoldDB" id="C5M9B9"/>
<keyword evidence="3" id="KW-1185">Reference proteome</keyword>
<proteinExistence type="predicted"/>
<dbReference type="HOGENOM" id="CLU_1722128_0_0_1"/>
<dbReference type="RefSeq" id="XP_002548694.1">
    <property type="nucleotide sequence ID" value="XM_002548648.1"/>
</dbReference>